<keyword evidence="8" id="KW-0325">Glycoprotein</keyword>
<name>A0AAE0RPC8_9BIVA</name>
<reference evidence="14" key="2">
    <citation type="journal article" date="2021" name="Genome Biol. Evol.">
        <title>Developing a high-quality reference genome for a parasitic bivalve with doubly uniparental inheritance (Bivalvia: Unionida).</title>
        <authorList>
            <person name="Smith C.H."/>
        </authorList>
    </citation>
    <scope>NUCLEOTIDE SEQUENCE</scope>
    <source>
        <strain evidence="14">CHS0354</strain>
        <tissue evidence="14">Mantle</tissue>
    </source>
</reference>
<dbReference type="SUPFAM" id="SSF53850">
    <property type="entry name" value="Periplasmic binding protein-like II"/>
    <property type="match status" value="1"/>
</dbReference>
<dbReference type="SMART" id="SM00079">
    <property type="entry name" value="PBPe"/>
    <property type="match status" value="1"/>
</dbReference>
<keyword evidence="6" id="KW-0472">Membrane</keyword>
<sequence length="180" mass="20003">MEGHVICILFVANVFCFTLAQNPGKVTYKVTSLPEDPFLMKKASTTGGSQQYEGFVVDILDYIANFLNMSYVLTIPADFKYGSYASPGNWTGMIGELTRGEVDIAAAPLTVTRNRAKVVDFSQPYLEAGLRILIKTSTKLEHNGRVVCLALPYETRSLDCGNSIIFRSGYISYDYWKVLV</sequence>
<evidence type="ECO:0000256" key="1">
    <source>
        <dbReference type="ARBA" id="ARBA00004141"/>
    </source>
</evidence>
<dbReference type="PANTHER" id="PTHR18966">
    <property type="entry name" value="IONOTROPIC GLUTAMATE RECEPTOR"/>
    <property type="match status" value="1"/>
</dbReference>
<feature type="domain" description="Ionotropic glutamate receptor L-glutamate and glycine-binding" evidence="13">
    <location>
        <begin position="37"/>
        <end position="99"/>
    </location>
</feature>
<keyword evidence="4" id="KW-1133">Transmembrane helix</keyword>
<evidence type="ECO:0000256" key="6">
    <source>
        <dbReference type="ARBA" id="ARBA00023136"/>
    </source>
</evidence>
<comment type="caution">
    <text evidence="14">The sequence shown here is derived from an EMBL/GenBank/DDBJ whole genome shotgun (WGS) entry which is preliminary data.</text>
</comment>
<dbReference type="InterPro" id="IPR019594">
    <property type="entry name" value="Glu/Gly-bd"/>
</dbReference>
<feature type="signal peptide" evidence="11">
    <location>
        <begin position="1"/>
        <end position="20"/>
    </location>
</feature>
<evidence type="ECO:0000256" key="5">
    <source>
        <dbReference type="ARBA" id="ARBA00023065"/>
    </source>
</evidence>
<accession>A0AAE0RPC8</accession>
<comment type="subcellular location">
    <subcellularLocation>
        <location evidence="1">Membrane</location>
        <topology evidence="1">Multi-pass membrane protein</topology>
    </subcellularLocation>
</comment>
<evidence type="ECO:0000313" key="15">
    <source>
        <dbReference type="Proteomes" id="UP001195483"/>
    </source>
</evidence>
<keyword evidence="10" id="KW-0407">Ion channel</keyword>
<dbReference type="GO" id="GO:0016020">
    <property type="term" value="C:membrane"/>
    <property type="evidence" value="ECO:0007669"/>
    <property type="project" value="UniProtKB-SubCell"/>
</dbReference>
<evidence type="ECO:0000256" key="9">
    <source>
        <dbReference type="ARBA" id="ARBA00023286"/>
    </source>
</evidence>
<evidence type="ECO:0000256" key="11">
    <source>
        <dbReference type="SAM" id="SignalP"/>
    </source>
</evidence>
<evidence type="ECO:0000256" key="10">
    <source>
        <dbReference type="ARBA" id="ARBA00023303"/>
    </source>
</evidence>
<dbReference type="FunFam" id="3.40.190.10:FF:000024">
    <property type="entry name" value="Glutamate receptor, ionotropic, delta 1"/>
    <property type="match status" value="1"/>
</dbReference>
<evidence type="ECO:0000256" key="3">
    <source>
        <dbReference type="ARBA" id="ARBA00022692"/>
    </source>
</evidence>
<keyword evidence="5" id="KW-0406">Ion transport</keyword>
<dbReference type="SMART" id="SM00918">
    <property type="entry name" value="Lig_chan-Glu_bd"/>
    <property type="match status" value="1"/>
</dbReference>
<evidence type="ECO:0000256" key="7">
    <source>
        <dbReference type="ARBA" id="ARBA00023170"/>
    </source>
</evidence>
<dbReference type="AlphaFoldDB" id="A0AAE0RPC8"/>
<dbReference type="InterPro" id="IPR001320">
    <property type="entry name" value="Iontro_rcpt_C"/>
</dbReference>
<reference evidence="14" key="3">
    <citation type="submission" date="2023-05" db="EMBL/GenBank/DDBJ databases">
        <authorList>
            <person name="Smith C.H."/>
        </authorList>
    </citation>
    <scope>NUCLEOTIDE SEQUENCE</scope>
    <source>
        <strain evidence="14">CHS0354</strain>
        <tissue evidence="14">Mantle</tissue>
    </source>
</reference>
<dbReference type="Proteomes" id="UP001195483">
    <property type="component" value="Unassembled WGS sequence"/>
</dbReference>
<evidence type="ECO:0000259" key="13">
    <source>
        <dbReference type="SMART" id="SM00918"/>
    </source>
</evidence>
<dbReference type="Gene3D" id="3.40.190.10">
    <property type="entry name" value="Periplasmic binding protein-like II"/>
    <property type="match status" value="1"/>
</dbReference>
<evidence type="ECO:0000313" key="14">
    <source>
        <dbReference type="EMBL" id="KAK3576850.1"/>
    </source>
</evidence>
<organism evidence="14 15">
    <name type="scientific">Potamilus streckersoni</name>
    <dbReference type="NCBI Taxonomy" id="2493646"/>
    <lineage>
        <taxon>Eukaryota</taxon>
        <taxon>Metazoa</taxon>
        <taxon>Spiralia</taxon>
        <taxon>Lophotrochozoa</taxon>
        <taxon>Mollusca</taxon>
        <taxon>Bivalvia</taxon>
        <taxon>Autobranchia</taxon>
        <taxon>Heteroconchia</taxon>
        <taxon>Palaeoheterodonta</taxon>
        <taxon>Unionida</taxon>
        <taxon>Unionoidea</taxon>
        <taxon>Unionidae</taxon>
        <taxon>Ambleminae</taxon>
        <taxon>Lampsilini</taxon>
        <taxon>Potamilus</taxon>
    </lineage>
</organism>
<dbReference type="GO" id="GO:0015276">
    <property type="term" value="F:ligand-gated monoatomic ion channel activity"/>
    <property type="evidence" value="ECO:0007669"/>
    <property type="project" value="InterPro"/>
</dbReference>
<evidence type="ECO:0000256" key="2">
    <source>
        <dbReference type="ARBA" id="ARBA00022448"/>
    </source>
</evidence>
<keyword evidence="2" id="KW-0813">Transport</keyword>
<keyword evidence="15" id="KW-1185">Reference proteome</keyword>
<dbReference type="EMBL" id="JAEAOA010000213">
    <property type="protein sequence ID" value="KAK3576850.1"/>
    <property type="molecule type" value="Genomic_DNA"/>
</dbReference>
<feature type="domain" description="Ionotropic glutamate receptor C-terminal" evidence="12">
    <location>
        <begin position="27"/>
        <end position="173"/>
    </location>
</feature>
<keyword evidence="7" id="KW-0675">Receptor</keyword>
<keyword evidence="11" id="KW-0732">Signal</keyword>
<keyword evidence="3" id="KW-0812">Transmembrane</keyword>
<dbReference type="InterPro" id="IPR015683">
    <property type="entry name" value="Ionotropic_Glu_rcpt"/>
</dbReference>
<evidence type="ECO:0000259" key="12">
    <source>
        <dbReference type="SMART" id="SM00079"/>
    </source>
</evidence>
<evidence type="ECO:0000256" key="4">
    <source>
        <dbReference type="ARBA" id="ARBA00022989"/>
    </source>
</evidence>
<feature type="chain" id="PRO_5042096023" evidence="11">
    <location>
        <begin position="21"/>
        <end position="180"/>
    </location>
</feature>
<reference evidence="14" key="1">
    <citation type="journal article" date="2021" name="Genome Biol. Evol.">
        <title>A High-Quality Reference Genome for a Parasitic Bivalve with Doubly Uniparental Inheritance (Bivalvia: Unionida).</title>
        <authorList>
            <person name="Smith C.H."/>
        </authorList>
    </citation>
    <scope>NUCLEOTIDE SEQUENCE</scope>
    <source>
        <strain evidence="14">CHS0354</strain>
    </source>
</reference>
<gene>
    <name evidence="14" type="ORF">CHS0354_002644</name>
</gene>
<protein>
    <submittedName>
        <fullName evidence="14">Uncharacterized protein</fullName>
    </submittedName>
</protein>
<evidence type="ECO:0000256" key="8">
    <source>
        <dbReference type="ARBA" id="ARBA00023180"/>
    </source>
</evidence>
<keyword evidence="9" id="KW-1071">Ligand-gated ion channel</keyword>
<proteinExistence type="predicted"/>
<dbReference type="Pfam" id="PF10613">
    <property type="entry name" value="Lig_chan-Glu_bd"/>
    <property type="match status" value="1"/>
</dbReference>